<name>A0ACC0CQM7_9PEZI</name>
<sequence length="238" mass="26038">MAYYNHNQLNTNSGLNQQSGIQGPGVVESFRASEWVTFPSAYKATIITRATYGSGGKDAQVFLDTTHPDRAIVAITRDLLTHHPYLRVETRVYAGESMPALVANRTPHNLHPPQMTTSYAEPKNPLTGPTPPSPRRNPFKKPTPPGPREYRFKNTFANTFAKPTPLPVSTGSSAGLGDSRMSGQPYGTAPLGTQRSAGDAYQFNGSQKALMEVLKDYPDGLPELNDYLFRNPNIEESG</sequence>
<keyword evidence="2" id="KW-1185">Reference proteome</keyword>
<dbReference type="Proteomes" id="UP001497680">
    <property type="component" value="Unassembled WGS sequence"/>
</dbReference>
<comment type="caution">
    <text evidence="1">The sequence shown here is derived from an EMBL/GenBank/DDBJ whole genome shotgun (WGS) entry which is preliminary data.</text>
</comment>
<proteinExistence type="predicted"/>
<accession>A0ACC0CQM7</accession>
<reference evidence="1 2" key="1">
    <citation type="journal article" date="2022" name="New Phytol.">
        <title>Ecological generalism drives hyperdiversity of secondary metabolite gene clusters in xylarialean endophytes.</title>
        <authorList>
            <person name="Franco M.E.E."/>
            <person name="Wisecaver J.H."/>
            <person name="Arnold A.E."/>
            <person name="Ju Y.M."/>
            <person name="Slot J.C."/>
            <person name="Ahrendt S."/>
            <person name="Moore L.P."/>
            <person name="Eastman K.E."/>
            <person name="Scott K."/>
            <person name="Konkel Z."/>
            <person name="Mondo S.J."/>
            <person name="Kuo A."/>
            <person name="Hayes R.D."/>
            <person name="Haridas S."/>
            <person name="Andreopoulos B."/>
            <person name="Riley R."/>
            <person name="LaButti K."/>
            <person name="Pangilinan J."/>
            <person name="Lipzen A."/>
            <person name="Amirebrahimi M."/>
            <person name="Yan J."/>
            <person name="Adam C."/>
            <person name="Keymanesh K."/>
            <person name="Ng V."/>
            <person name="Louie K."/>
            <person name="Northen T."/>
            <person name="Drula E."/>
            <person name="Henrissat B."/>
            <person name="Hsieh H.M."/>
            <person name="Youens-Clark K."/>
            <person name="Lutzoni F."/>
            <person name="Miadlikowska J."/>
            <person name="Eastwood D.C."/>
            <person name="Hamelin R.C."/>
            <person name="Grigoriev I.V."/>
            <person name="U'Ren J.M."/>
        </authorList>
    </citation>
    <scope>NUCLEOTIDE SEQUENCE [LARGE SCALE GENOMIC DNA]</scope>
    <source>
        <strain evidence="1 2">ER1909</strain>
    </source>
</reference>
<dbReference type="EMBL" id="MU394366">
    <property type="protein sequence ID" value="KAI6082683.1"/>
    <property type="molecule type" value="Genomic_DNA"/>
</dbReference>
<gene>
    <name evidence="1" type="ORF">F4821DRAFT_281545</name>
</gene>
<evidence type="ECO:0000313" key="2">
    <source>
        <dbReference type="Proteomes" id="UP001497680"/>
    </source>
</evidence>
<evidence type="ECO:0000313" key="1">
    <source>
        <dbReference type="EMBL" id="KAI6082683.1"/>
    </source>
</evidence>
<protein>
    <submittedName>
        <fullName evidence="1">Uncharacterized protein</fullName>
    </submittedName>
</protein>
<organism evidence="1 2">
    <name type="scientific">Hypoxylon rubiginosum</name>
    <dbReference type="NCBI Taxonomy" id="110542"/>
    <lineage>
        <taxon>Eukaryota</taxon>
        <taxon>Fungi</taxon>
        <taxon>Dikarya</taxon>
        <taxon>Ascomycota</taxon>
        <taxon>Pezizomycotina</taxon>
        <taxon>Sordariomycetes</taxon>
        <taxon>Xylariomycetidae</taxon>
        <taxon>Xylariales</taxon>
        <taxon>Hypoxylaceae</taxon>
        <taxon>Hypoxylon</taxon>
    </lineage>
</organism>